<dbReference type="AlphaFoldDB" id="A0A418VDK8"/>
<dbReference type="EMBL" id="QYUJ01000012">
    <property type="protein sequence ID" value="RJF74220.1"/>
    <property type="molecule type" value="Genomic_DNA"/>
</dbReference>
<accession>A0A418VDK8</accession>
<dbReference type="Proteomes" id="UP000286287">
    <property type="component" value="Unassembled WGS sequence"/>
</dbReference>
<sequence length="359" mass="39400">MASPKKAMLPVRRGSRPMNSTKSPTPLPGAANPVWRPSNSTRPIRAADEREAMFVLFIGLLPRLTGSMAFFGDAIARHRRTGVSYDRMNRLLQDAPEDQTVQHHPIYLNSEAPVVPNVQEAHPLQELRVEHLSARHPGGAGIQDVSFTLRRGEFVVVTGRIGSGKTTLVRALLGMMPRESGQLFWNAQPITDPATFLVPPRSAYTAQLPNLFSDSLQENILTGAQEDRLHKAVRLAVLEPDLDQLGSGLKTEVGARGVKLSGGQLQRAAVARMLAQHADLLVFDDVSSALDARTEAQLWDGLFSELDATCLVVSHRHAALTRADRILVMENGRLVAEGTLEHLLSTSEEMRALWAQDEE</sequence>
<evidence type="ECO:0000256" key="1">
    <source>
        <dbReference type="ARBA" id="ARBA00022741"/>
    </source>
</evidence>
<reference evidence="5 6" key="1">
    <citation type="submission" date="2018-09" db="EMBL/GenBank/DDBJ databases">
        <authorList>
            <person name="Zhu H."/>
        </authorList>
    </citation>
    <scope>NUCLEOTIDE SEQUENCE [LARGE SCALE GENOMIC DNA]</scope>
    <source>
        <strain evidence="5 6">K2S05-167</strain>
    </source>
</reference>
<gene>
    <name evidence="5" type="ORF">D3875_04585</name>
</gene>
<dbReference type="GO" id="GO:0016887">
    <property type="term" value="F:ATP hydrolysis activity"/>
    <property type="evidence" value="ECO:0007669"/>
    <property type="project" value="InterPro"/>
</dbReference>
<dbReference type="SUPFAM" id="SSF52540">
    <property type="entry name" value="P-loop containing nucleoside triphosphate hydrolases"/>
    <property type="match status" value="1"/>
</dbReference>
<keyword evidence="2 5" id="KW-0067">ATP-binding</keyword>
<feature type="domain" description="ABC transporter" evidence="4">
    <location>
        <begin position="127"/>
        <end position="356"/>
    </location>
</feature>
<dbReference type="Gene3D" id="3.40.50.300">
    <property type="entry name" value="P-loop containing nucleotide triphosphate hydrolases"/>
    <property type="match status" value="1"/>
</dbReference>
<protein>
    <submittedName>
        <fullName evidence="5">ABC transporter ATP-binding protein</fullName>
    </submittedName>
</protein>
<dbReference type="SMART" id="SM00382">
    <property type="entry name" value="AAA"/>
    <property type="match status" value="1"/>
</dbReference>
<dbReference type="PANTHER" id="PTHR24221">
    <property type="entry name" value="ATP-BINDING CASSETTE SUB-FAMILY B"/>
    <property type="match status" value="1"/>
</dbReference>
<feature type="region of interest" description="Disordered" evidence="3">
    <location>
        <begin position="1"/>
        <end position="39"/>
    </location>
</feature>
<proteinExistence type="predicted"/>
<dbReference type="InterPro" id="IPR027417">
    <property type="entry name" value="P-loop_NTPase"/>
</dbReference>
<dbReference type="PROSITE" id="PS50893">
    <property type="entry name" value="ABC_TRANSPORTER_2"/>
    <property type="match status" value="1"/>
</dbReference>
<dbReference type="InterPro" id="IPR003593">
    <property type="entry name" value="AAA+_ATPase"/>
</dbReference>
<dbReference type="PANTHER" id="PTHR24221:SF423">
    <property type="entry name" value="ABC TRANSPORTER"/>
    <property type="match status" value="1"/>
</dbReference>
<dbReference type="InterPro" id="IPR017871">
    <property type="entry name" value="ABC_transporter-like_CS"/>
</dbReference>
<dbReference type="OrthoDB" id="9770415at2"/>
<dbReference type="PROSITE" id="PS00211">
    <property type="entry name" value="ABC_TRANSPORTER_1"/>
    <property type="match status" value="1"/>
</dbReference>
<dbReference type="GO" id="GO:0042626">
    <property type="term" value="F:ATPase-coupled transmembrane transporter activity"/>
    <property type="evidence" value="ECO:0007669"/>
    <property type="project" value="TreeGrafter"/>
</dbReference>
<organism evidence="5 6">
    <name type="scientific">Deinococcus cavernae</name>
    <dbReference type="NCBI Taxonomy" id="2320857"/>
    <lineage>
        <taxon>Bacteria</taxon>
        <taxon>Thermotogati</taxon>
        <taxon>Deinococcota</taxon>
        <taxon>Deinococci</taxon>
        <taxon>Deinococcales</taxon>
        <taxon>Deinococcaceae</taxon>
        <taxon>Deinococcus</taxon>
    </lineage>
</organism>
<keyword evidence="6" id="KW-1185">Reference proteome</keyword>
<evidence type="ECO:0000256" key="2">
    <source>
        <dbReference type="ARBA" id="ARBA00022840"/>
    </source>
</evidence>
<keyword evidence="1" id="KW-0547">Nucleotide-binding</keyword>
<dbReference type="GO" id="GO:0005524">
    <property type="term" value="F:ATP binding"/>
    <property type="evidence" value="ECO:0007669"/>
    <property type="project" value="UniProtKB-KW"/>
</dbReference>
<dbReference type="InterPro" id="IPR003439">
    <property type="entry name" value="ABC_transporter-like_ATP-bd"/>
</dbReference>
<dbReference type="InterPro" id="IPR039421">
    <property type="entry name" value="Type_1_exporter"/>
</dbReference>
<evidence type="ECO:0000256" key="3">
    <source>
        <dbReference type="SAM" id="MobiDB-lite"/>
    </source>
</evidence>
<evidence type="ECO:0000313" key="6">
    <source>
        <dbReference type="Proteomes" id="UP000286287"/>
    </source>
</evidence>
<evidence type="ECO:0000259" key="4">
    <source>
        <dbReference type="PROSITE" id="PS50893"/>
    </source>
</evidence>
<evidence type="ECO:0000313" key="5">
    <source>
        <dbReference type="EMBL" id="RJF74220.1"/>
    </source>
</evidence>
<name>A0A418VDK8_9DEIO</name>
<dbReference type="Pfam" id="PF00005">
    <property type="entry name" value="ABC_tran"/>
    <property type="match status" value="1"/>
</dbReference>
<comment type="caution">
    <text evidence="5">The sequence shown here is derived from an EMBL/GenBank/DDBJ whole genome shotgun (WGS) entry which is preliminary data.</text>
</comment>